<gene>
    <name evidence="2" type="ORF">SAMN04515673_10818</name>
</gene>
<reference evidence="2 3" key="1">
    <citation type="submission" date="2016-10" db="EMBL/GenBank/DDBJ databases">
        <authorList>
            <person name="de Groot N.N."/>
        </authorList>
    </citation>
    <scope>NUCLEOTIDE SEQUENCE [LARGE SCALE GENOMIC DNA]</scope>
    <source>
        <strain evidence="3">KMM 9023,NRIC 0796,JCM 17311,KCTC 23692</strain>
    </source>
</reference>
<dbReference type="Proteomes" id="UP000199302">
    <property type="component" value="Unassembled WGS sequence"/>
</dbReference>
<organism evidence="2 3">
    <name type="scientific">Poseidonocella sedimentorum</name>
    <dbReference type="NCBI Taxonomy" id="871652"/>
    <lineage>
        <taxon>Bacteria</taxon>
        <taxon>Pseudomonadati</taxon>
        <taxon>Pseudomonadota</taxon>
        <taxon>Alphaproteobacteria</taxon>
        <taxon>Rhodobacterales</taxon>
        <taxon>Roseobacteraceae</taxon>
        <taxon>Poseidonocella</taxon>
    </lineage>
</organism>
<keyword evidence="3" id="KW-1185">Reference proteome</keyword>
<dbReference type="STRING" id="871652.SAMN04515673_10818"/>
<evidence type="ECO:0000259" key="1">
    <source>
        <dbReference type="Pfam" id="PF06568"/>
    </source>
</evidence>
<dbReference type="Pfam" id="PF06568">
    <property type="entry name" value="YjiS-like"/>
    <property type="match status" value="1"/>
</dbReference>
<dbReference type="RefSeq" id="WP_092081160.1">
    <property type="nucleotide sequence ID" value="NZ_FOYI01000008.1"/>
</dbReference>
<dbReference type="AlphaFoldDB" id="A0A1I6E7L2"/>
<dbReference type="EMBL" id="FOYI01000008">
    <property type="protein sequence ID" value="SFR13743.1"/>
    <property type="molecule type" value="Genomic_DNA"/>
</dbReference>
<evidence type="ECO:0000313" key="3">
    <source>
        <dbReference type="Proteomes" id="UP000199302"/>
    </source>
</evidence>
<dbReference type="OrthoDB" id="8116725at2"/>
<protein>
    <submittedName>
        <fullName evidence="2">Uncharacterized conserved protein YjiS, DUF1127 family</fullName>
    </submittedName>
</protein>
<sequence length="68" mass="7734">MAFFDSIYAASHRSETPRAIYRIVTAIADWRAERNTRKALSALSDRELDDIGLSRWDIDRVARNGGAH</sequence>
<accession>A0A1I6E7L2</accession>
<proteinExistence type="predicted"/>
<dbReference type="InterPro" id="IPR009506">
    <property type="entry name" value="YjiS-like"/>
</dbReference>
<evidence type="ECO:0000313" key="2">
    <source>
        <dbReference type="EMBL" id="SFR13743.1"/>
    </source>
</evidence>
<feature type="domain" description="YjiS-like" evidence="1">
    <location>
        <begin position="24"/>
        <end position="58"/>
    </location>
</feature>
<name>A0A1I6E7L2_9RHOB</name>